<gene>
    <name evidence="1" type="ORF">YOLOSWAG_56</name>
</gene>
<accession>A0A1S6L2Y7</accession>
<dbReference type="Proteomes" id="UP000221250">
    <property type="component" value="Segment"/>
</dbReference>
<evidence type="ECO:0000313" key="2">
    <source>
        <dbReference type="Proteomes" id="UP000221250"/>
    </source>
</evidence>
<keyword evidence="2" id="KW-1185">Reference proteome</keyword>
<dbReference type="EMBL" id="KY448244">
    <property type="protein sequence ID" value="AQT28540.1"/>
    <property type="molecule type" value="Genomic_DNA"/>
</dbReference>
<protein>
    <submittedName>
        <fullName evidence="1">Uncharacterized protein</fullName>
    </submittedName>
</protein>
<organism evidence="1 2">
    <name type="scientific">Erwinia phage vB_EamM_Yoloswag</name>
    <dbReference type="NCBI Taxonomy" id="1958956"/>
    <lineage>
        <taxon>Viruses</taxon>
        <taxon>Duplodnaviria</taxon>
        <taxon>Heunggongvirae</taxon>
        <taxon>Uroviricota</taxon>
        <taxon>Caudoviricetes</taxon>
        <taxon>Yoloswagvirus</taxon>
        <taxon>Yoloswagvirus yoloswag</taxon>
    </lineage>
</organism>
<proteinExistence type="predicted"/>
<name>A0A1S6L2Y7_9CAUD</name>
<evidence type="ECO:0000313" key="1">
    <source>
        <dbReference type="EMBL" id="AQT28540.1"/>
    </source>
</evidence>
<sequence length="153" mass="17694">MYPVRIYSTEEQAQKIEPLVLRQRGVVESFLYRDRDRDLFVASDTDTSSFLRTKIGGQQFNCVYWETVQAAPNVLRVYTLLDRMYSGEHDYLSAHIQTQGMNQATSYVYRVPETMTYIASDIYLGTELHTDLDGRYVVAEFFTVHGKAKIVRG</sequence>
<reference evidence="1 2" key="1">
    <citation type="submission" date="2017-01" db="EMBL/GenBank/DDBJ databases">
        <authorList>
            <person name="Mah S.A."/>
            <person name="Swanson W.J."/>
            <person name="Moy G.W."/>
            <person name="Vacquier V.D."/>
        </authorList>
    </citation>
    <scope>NUCLEOTIDE SEQUENCE [LARGE SCALE GENOMIC DNA]</scope>
</reference>